<dbReference type="PANTHER" id="PTHR32212:SF461">
    <property type="entry name" value="F-BOX DOMAIN-CONTAINING PROTEIN"/>
    <property type="match status" value="1"/>
</dbReference>
<keyword evidence="3" id="KW-1185">Reference proteome</keyword>
<dbReference type="InterPro" id="IPR053781">
    <property type="entry name" value="F-box_AtFBL13-like"/>
</dbReference>
<dbReference type="PANTHER" id="PTHR32212">
    <property type="entry name" value="CYCLIN-LIKE F-BOX"/>
    <property type="match status" value="1"/>
</dbReference>
<evidence type="ECO:0000259" key="1">
    <source>
        <dbReference type="PROSITE" id="PS50181"/>
    </source>
</evidence>
<dbReference type="Proteomes" id="UP001172457">
    <property type="component" value="Chromosome 5"/>
</dbReference>
<sequence>MIAGQMDVVHDDTAASMIDRISNLPNEIIHHILSFLDLKYAIQTSALSKRWKHIWTLLPHLNLNSRYSRSSPKFVKFVNDALSHRNHGIEVSAVELSFKGSATQLDAVVTSIVNYAYSHNVSKLTMVWFRFNKEVYKFRQRLFSCQTLKHLTLATNNLNDSGPHVPKSAWDFPALETLNLSNILFGGDGYKSLNLFSKCVNLKDLTLHGSYMWNLDIFDVCAPQLSKLTITDPQSLSKVFNVVAPKLESLTASVMDRFSNFLHLSIEDLDYLEKVNLSMLQFLDVGKYAPGLLDLFQKLCRAKFLILDYGIIKVLSTCLDQFSDEPCPFNNLKCLKSTSTVPIHVRNYFLGSSPSATFIMDFPQVLT</sequence>
<gene>
    <name evidence="2" type="ORF">OSB04_019776</name>
</gene>
<dbReference type="AlphaFoldDB" id="A0AA38SYL8"/>
<dbReference type="PROSITE" id="PS50181">
    <property type="entry name" value="FBOX"/>
    <property type="match status" value="1"/>
</dbReference>
<protein>
    <recommendedName>
        <fullName evidence="1">F-box domain-containing protein</fullName>
    </recommendedName>
</protein>
<feature type="domain" description="F-box" evidence="1">
    <location>
        <begin position="18"/>
        <end position="70"/>
    </location>
</feature>
<evidence type="ECO:0000313" key="2">
    <source>
        <dbReference type="EMBL" id="KAJ9547233.1"/>
    </source>
</evidence>
<dbReference type="Pfam" id="PF00646">
    <property type="entry name" value="F-box"/>
    <property type="match status" value="1"/>
</dbReference>
<dbReference type="Gene3D" id="3.80.10.10">
    <property type="entry name" value="Ribonuclease Inhibitor"/>
    <property type="match status" value="1"/>
</dbReference>
<name>A0AA38SYL8_9ASTR</name>
<dbReference type="InterPro" id="IPR032675">
    <property type="entry name" value="LRR_dom_sf"/>
</dbReference>
<dbReference type="CDD" id="cd22160">
    <property type="entry name" value="F-box_AtFBL13-like"/>
    <property type="match status" value="1"/>
</dbReference>
<evidence type="ECO:0000313" key="3">
    <source>
        <dbReference type="Proteomes" id="UP001172457"/>
    </source>
</evidence>
<dbReference type="InterPro" id="IPR036047">
    <property type="entry name" value="F-box-like_dom_sf"/>
</dbReference>
<comment type="caution">
    <text evidence="2">The sequence shown here is derived from an EMBL/GenBank/DDBJ whole genome shotgun (WGS) entry which is preliminary data.</text>
</comment>
<organism evidence="2 3">
    <name type="scientific">Centaurea solstitialis</name>
    <name type="common">yellow star-thistle</name>
    <dbReference type="NCBI Taxonomy" id="347529"/>
    <lineage>
        <taxon>Eukaryota</taxon>
        <taxon>Viridiplantae</taxon>
        <taxon>Streptophyta</taxon>
        <taxon>Embryophyta</taxon>
        <taxon>Tracheophyta</taxon>
        <taxon>Spermatophyta</taxon>
        <taxon>Magnoliopsida</taxon>
        <taxon>eudicotyledons</taxon>
        <taxon>Gunneridae</taxon>
        <taxon>Pentapetalae</taxon>
        <taxon>asterids</taxon>
        <taxon>campanulids</taxon>
        <taxon>Asterales</taxon>
        <taxon>Asteraceae</taxon>
        <taxon>Carduoideae</taxon>
        <taxon>Cardueae</taxon>
        <taxon>Centaureinae</taxon>
        <taxon>Centaurea</taxon>
    </lineage>
</organism>
<accession>A0AA38SYL8</accession>
<dbReference type="SUPFAM" id="SSF81383">
    <property type="entry name" value="F-box domain"/>
    <property type="match status" value="1"/>
</dbReference>
<dbReference type="EMBL" id="JARYMX010000005">
    <property type="protein sequence ID" value="KAJ9547233.1"/>
    <property type="molecule type" value="Genomic_DNA"/>
</dbReference>
<dbReference type="Gene3D" id="1.20.1280.50">
    <property type="match status" value="1"/>
</dbReference>
<dbReference type="InterPro" id="IPR001810">
    <property type="entry name" value="F-box_dom"/>
</dbReference>
<proteinExistence type="predicted"/>
<dbReference type="SMART" id="SM00256">
    <property type="entry name" value="FBOX"/>
    <property type="match status" value="1"/>
</dbReference>
<reference evidence="2" key="1">
    <citation type="submission" date="2023-03" db="EMBL/GenBank/DDBJ databases">
        <title>Chromosome-scale reference genome and RAD-based genetic map of yellow starthistle (Centaurea solstitialis) reveal putative structural variation and QTLs associated with invader traits.</title>
        <authorList>
            <person name="Reatini B."/>
            <person name="Cang F.A."/>
            <person name="Jiang Q."/>
            <person name="Mckibben M.T.W."/>
            <person name="Barker M.S."/>
            <person name="Rieseberg L.H."/>
            <person name="Dlugosch K.M."/>
        </authorList>
    </citation>
    <scope>NUCLEOTIDE SEQUENCE</scope>
    <source>
        <strain evidence="2">CAN-66</strain>
        <tissue evidence="2">Leaf</tissue>
    </source>
</reference>
<dbReference type="SUPFAM" id="SSF52047">
    <property type="entry name" value="RNI-like"/>
    <property type="match status" value="1"/>
</dbReference>